<feature type="region of interest" description="Disordered" evidence="1">
    <location>
        <begin position="1"/>
        <end position="53"/>
    </location>
</feature>
<feature type="compositionally biased region" description="Acidic residues" evidence="1">
    <location>
        <begin position="390"/>
        <end position="401"/>
    </location>
</feature>
<dbReference type="EMBL" id="JADGJW010001603">
    <property type="protein sequence ID" value="KAJ3202225.1"/>
    <property type="molecule type" value="Genomic_DNA"/>
</dbReference>
<proteinExistence type="predicted"/>
<feature type="compositionally biased region" description="Polar residues" evidence="1">
    <location>
        <begin position="1"/>
        <end position="11"/>
    </location>
</feature>
<name>A0AAD5XWS0_9FUNG</name>
<accession>A0AAD5XWS0</accession>
<comment type="caution">
    <text evidence="2">The sequence shown here is derived from an EMBL/GenBank/DDBJ whole genome shotgun (WGS) entry which is preliminary data.</text>
</comment>
<evidence type="ECO:0000313" key="2">
    <source>
        <dbReference type="EMBL" id="KAJ3202225.1"/>
    </source>
</evidence>
<protein>
    <submittedName>
        <fullName evidence="2">Uncharacterized protein</fullName>
    </submittedName>
</protein>
<dbReference type="PANTHER" id="PTHR33324:SF2">
    <property type="entry name" value="MYB_SANT-LIKE DNA-BINDING DOMAIN-CONTAINING PROTEIN"/>
    <property type="match status" value="1"/>
</dbReference>
<feature type="region of interest" description="Disordered" evidence="1">
    <location>
        <begin position="379"/>
        <end position="404"/>
    </location>
</feature>
<dbReference type="PANTHER" id="PTHR33324">
    <property type="entry name" value="EXPRESSED PROTEIN"/>
    <property type="match status" value="1"/>
</dbReference>
<evidence type="ECO:0000313" key="3">
    <source>
        <dbReference type="Proteomes" id="UP001211065"/>
    </source>
</evidence>
<gene>
    <name evidence="2" type="ORF">HK099_001951</name>
</gene>
<reference evidence="2" key="1">
    <citation type="submission" date="2020-05" db="EMBL/GenBank/DDBJ databases">
        <title>Phylogenomic resolution of chytrid fungi.</title>
        <authorList>
            <person name="Stajich J.E."/>
            <person name="Amses K."/>
            <person name="Simmons R."/>
            <person name="Seto K."/>
            <person name="Myers J."/>
            <person name="Bonds A."/>
            <person name="Quandt C.A."/>
            <person name="Barry K."/>
            <person name="Liu P."/>
            <person name="Grigoriev I."/>
            <person name="Longcore J.E."/>
            <person name="James T.Y."/>
        </authorList>
    </citation>
    <scope>NUCLEOTIDE SEQUENCE</scope>
    <source>
        <strain evidence="2">JEL0476</strain>
    </source>
</reference>
<sequence>FPKNEPNTKLIVQTKEEGDDSNNENKNLSEKSCQEETRKKNQENLNSHQNKKKLYSSSLPFTQDLLDQTVYQIQEKSAFSANNSAYPKFGSKQCRYYVGPENQVHTVKLNNHLQNQYVSNNVLIGNNLQSLCQEGYNPPPQTLQSMKQNARPLNYFAAESNVIPNQKIPQPHHNPLPKPNCSIITSVSKGDTFVDTTASTPTPKKFPSLHWKNDAKIKGGPTSEIFIYSWITTEPNLSRFEMASHSAKLRKEERTVLGNIYTKKGILNNLSHEMAKLGLNRTPDQINKRINSIKKQWNQTYEWLLREGPKYFISQGSDRAEIFLRDKLEEDCCNFFKLQTVMLKLRGEKVPGDRNHLLTPITSLKNDYNFALERNKENEISKDASKQQENDCESEDDLSEDADTKFVNNGDKFAFNKTEEDEGLSNSEKRMSSSCGVSRKRKLLEENLYFLTDSENEEDSLALRNFKKFKFEKEKVLLTLKEQKLEDEINYSKEIFKLKKIKVKYEIQKTLKDLGFSEEKIMEQLKDLK</sequence>
<dbReference type="Proteomes" id="UP001211065">
    <property type="component" value="Unassembled WGS sequence"/>
</dbReference>
<keyword evidence="3" id="KW-1185">Reference proteome</keyword>
<dbReference type="AlphaFoldDB" id="A0AAD5XWS0"/>
<feature type="compositionally biased region" description="Basic and acidic residues" evidence="1">
    <location>
        <begin position="379"/>
        <end position="389"/>
    </location>
</feature>
<evidence type="ECO:0000256" key="1">
    <source>
        <dbReference type="SAM" id="MobiDB-lite"/>
    </source>
</evidence>
<organism evidence="2 3">
    <name type="scientific">Clydaea vesicula</name>
    <dbReference type="NCBI Taxonomy" id="447962"/>
    <lineage>
        <taxon>Eukaryota</taxon>
        <taxon>Fungi</taxon>
        <taxon>Fungi incertae sedis</taxon>
        <taxon>Chytridiomycota</taxon>
        <taxon>Chytridiomycota incertae sedis</taxon>
        <taxon>Chytridiomycetes</taxon>
        <taxon>Lobulomycetales</taxon>
        <taxon>Lobulomycetaceae</taxon>
        <taxon>Clydaea</taxon>
    </lineage>
</organism>
<feature type="compositionally biased region" description="Basic and acidic residues" evidence="1">
    <location>
        <begin position="27"/>
        <end position="42"/>
    </location>
</feature>
<feature type="non-terminal residue" evidence="2">
    <location>
        <position position="1"/>
    </location>
</feature>